<accession>A0A0F9BKD1</accession>
<evidence type="ECO:0000313" key="1">
    <source>
        <dbReference type="EMBL" id="KKK91064.1"/>
    </source>
</evidence>
<dbReference type="AlphaFoldDB" id="A0A0F9BKD1"/>
<name>A0A0F9BKD1_9ZZZZ</name>
<reference evidence="1" key="1">
    <citation type="journal article" date="2015" name="Nature">
        <title>Complex archaea that bridge the gap between prokaryotes and eukaryotes.</title>
        <authorList>
            <person name="Spang A."/>
            <person name="Saw J.H."/>
            <person name="Jorgensen S.L."/>
            <person name="Zaremba-Niedzwiedzka K."/>
            <person name="Martijn J."/>
            <person name="Lind A.E."/>
            <person name="van Eijk R."/>
            <person name="Schleper C."/>
            <person name="Guy L."/>
            <person name="Ettema T.J."/>
        </authorList>
    </citation>
    <scope>NUCLEOTIDE SEQUENCE</scope>
</reference>
<proteinExistence type="predicted"/>
<organism evidence="1">
    <name type="scientific">marine sediment metagenome</name>
    <dbReference type="NCBI Taxonomy" id="412755"/>
    <lineage>
        <taxon>unclassified sequences</taxon>
        <taxon>metagenomes</taxon>
        <taxon>ecological metagenomes</taxon>
    </lineage>
</organism>
<comment type="caution">
    <text evidence="1">The sequence shown here is derived from an EMBL/GenBank/DDBJ whole genome shotgun (WGS) entry which is preliminary data.</text>
</comment>
<protein>
    <submittedName>
        <fullName evidence="1">Uncharacterized protein</fullName>
    </submittedName>
</protein>
<sequence>MDLLTILTILGAATGQILHIVKKRTEEGKSEVAAFRKWVLQRPFNTAGAILLNITAALQLQPEGFLAFGGDVSPDQLAVKAFLAAFTVGFAADSLVNRPGK</sequence>
<dbReference type="EMBL" id="LAZR01048818">
    <property type="protein sequence ID" value="KKK91064.1"/>
    <property type="molecule type" value="Genomic_DNA"/>
</dbReference>
<gene>
    <name evidence="1" type="ORF">LCGC14_2716700</name>
</gene>